<dbReference type="SUPFAM" id="SSF54211">
    <property type="entry name" value="Ribosomal protein S5 domain 2-like"/>
    <property type="match status" value="1"/>
</dbReference>
<dbReference type="GO" id="GO:0015935">
    <property type="term" value="C:small ribosomal subunit"/>
    <property type="evidence" value="ECO:0007669"/>
    <property type="project" value="InterPro"/>
</dbReference>
<name>A0A537JWT3_9BACT</name>
<dbReference type="PANTHER" id="PTHR48277">
    <property type="entry name" value="MITOCHONDRIAL RIBOSOMAL PROTEIN S5"/>
    <property type="match status" value="1"/>
</dbReference>
<dbReference type="GO" id="GO:0003735">
    <property type="term" value="F:structural constituent of ribosome"/>
    <property type="evidence" value="ECO:0007669"/>
    <property type="project" value="UniProtKB-UniRule"/>
</dbReference>
<reference evidence="12 13" key="1">
    <citation type="journal article" date="2019" name="Nat. Microbiol.">
        <title>Mediterranean grassland soil C-N compound turnover is dependent on rainfall and depth, and is mediated by genomically divergent microorganisms.</title>
        <authorList>
            <person name="Diamond S."/>
            <person name="Andeer P.F."/>
            <person name="Li Z."/>
            <person name="Crits-Christoph A."/>
            <person name="Burstein D."/>
            <person name="Anantharaman K."/>
            <person name="Lane K.R."/>
            <person name="Thomas B.C."/>
            <person name="Pan C."/>
            <person name="Northen T.R."/>
            <person name="Banfield J.F."/>
        </authorList>
    </citation>
    <scope>NUCLEOTIDE SEQUENCE [LARGE SCALE GENOMIC DNA]</scope>
    <source>
        <strain evidence="12">NP_3</strain>
    </source>
</reference>
<dbReference type="InterPro" id="IPR005712">
    <property type="entry name" value="Ribosomal_uS5_bac-type"/>
</dbReference>
<evidence type="ECO:0000313" key="13">
    <source>
        <dbReference type="Proteomes" id="UP000318509"/>
    </source>
</evidence>
<dbReference type="FunFam" id="3.30.230.10:FF:000002">
    <property type="entry name" value="30S ribosomal protein S5"/>
    <property type="match status" value="1"/>
</dbReference>
<dbReference type="GO" id="GO:0005737">
    <property type="term" value="C:cytoplasm"/>
    <property type="evidence" value="ECO:0007669"/>
    <property type="project" value="UniProtKB-ARBA"/>
</dbReference>
<feature type="domain" description="S5 DRBM" evidence="11">
    <location>
        <begin position="48"/>
        <end position="111"/>
    </location>
</feature>
<dbReference type="Pfam" id="PF00333">
    <property type="entry name" value="Ribosomal_S5"/>
    <property type="match status" value="1"/>
</dbReference>
<comment type="subunit">
    <text evidence="7 8">Part of the 30S ribosomal subunit. Contacts proteins S4 and S8.</text>
</comment>
<dbReference type="SUPFAM" id="SSF54768">
    <property type="entry name" value="dsRNA-binding domain-like"/>
    <property type="match status" value="1"/>
</dbReference>
<evidence type="ECO:0000313" key="12">
    <source>
        <dbReference type="EMBL" id="TMI87742.1"/>
    </source>
</evidence>
<keyword evidence="5 8" id="KW-0687">Ribonucleoprotein</keyword>
<evidence type="ECO:0000256" key="2">
    <source>
        <dbReference type="ARBA" id="ARBA00022730"/>
    </source>
</evidence>
<feature type="compositionally biased region" description="Basic residues" evidence="10">
    <location>
        <begin position="1"/>
        <end position="19"/>
    </location>
</feature>
<comment type="similarity">
    <text evidence="1 8 9">Belongs to the universal ribosomal protein uS5 family.</text>
</comment>
<dbReference type="EMBL" id="VBAK01000151">
    <property type="protein sequence ID" value="TMI87742.1"/>
    <property type="molecule type" value="Genomic_DNA"/>
</dbReference>
<organism evidence="12 13">
    <name type="scientific">Candidatus Segetimicrobium genomatis</name>
    <dbReference type="NCBI Taxonomy" id="2569760"/>
    <lineage>
        <taxon>Bacteria</taxon>
        <taxon>Bacillati</taxon>
        <taxon>Candidatus Sysuimicrobiota</taxon>
        <taxon>Candidatus Sysuimicrobiia</taxon>
        <taxon>Candidatus Sysuimicrobiales</taxon>
        <taxon>Candidatus Segetimicrobiaceae</taxon>
        <taxon>Candidatus Segetimicrobium</taxon>
    </lineage>
</organism>
<dbReference type="GO" id="GO:0019843">
    <property type="term" value="F:rRNA binding"/>
    <property type="evidence" value="ECO:0007669"/>
    <property type="project" value="UniProtKB-UniRule"/>
</dbReference>
<protein>
    <recommendedName>
        <fullName evidence="6 8">Small ribosomal subunit protein uS5</fullName>
    </recommendedName>
</protein>
<dbReference type="InterPro" id="IPR013810">
    <property type="entry name" value="Ribosomal_uS5_N"/>
</dbReference>
<dbReference type="AlphaFoldDB" id="A0A537JWT3"/>
<evidence type="ECO:0000256" key="10">
    <source>
        <dbReference type="SAM" id="MobiDB-lite"/>
    </source>
</evidence>
<comment type="function">
    <text evidence="8">Located at the back of the 30S subunit body where it stabilizes the conformation of the head with respect to the body.</text>
</comment>
<dbReference type="PANTHER" id="PTHR48277:SF1">
    <property type="entry name" value="MITOCHONDRIAL RIBOSOMAL PROTEIN S5"/>
    <property type="match status" value="1"/>
</dbReference>
<comment type="domain">
    <text evidence="8">The N-terminal domain interacts with the head of the 30S subunit; the C-terminal domain interacts with the body and contacts protein S4. The interaction surface between S4 and S5 is involved in control of translational fidelity.</text>
</comment>
<dbReference type="Gene3D" id="3.30.230.10">
    <property type="match status" value="1"/>
</dbReference>
<dbReference type="PROSITE" id="PS50881">
    <property type="entry name" value="S5_DSRBD"/>
    <property type="match status" value="1"/>
</dbReference>
<evidence type="ECO:0000256" key="7">
    <source>
        <dbReference type="ARBA" id="ARBA00062000"/>
    </source>
</evidence>
<dbReference type="InterPro" id="IPR014721">
    <property type="entry name" value="Ribsml_uS5_D2-typ_fold_subgr"/>
</dbReference>
<proteinExistence type="inferred from homology"/>
<evidence type="ECO:0000256" key="3">
    <source>
        <dbReference type="ARBA" id="ARBA00022884"/>
    </source>
</evidence>
<comment type="caution">
    <text evidence="12">The sequence shown here is derived from an EMBL/GenBank/DDBJ whole genome shotgun (WGS) entry which is preliminary data.</text>
</comment>
<dbReference type="InterPro" id="IPR020568">
    <property type="entry name" value="Ribosomal_Su5_D2-typ_SF"/>
</dbReference>
<dbReference type="GO" id="GO:0006412">
    <property type="term" value="P:translation"/>
    <property type="evidence" value="ECO:0007669"/>
    <property type="project" value="UniProtKB-UniRule"/>
</dbReference>
<evidence type="ECO:0000256" key="1">
    <source>
        <dbReference type="ARBA" id="ARBA00008945"/>
    </source>
</evidence>
<gene>
    <name evidence="8" type="primary">rpsE</name>
    <name evidence="12" type="ORF">E6H00_14535</name>
</gene>
<dbReference type="Pfam" id="PF03719">
    <property type="entry name" value="Ribosomal_S5_C"/>
    <property type="match status" value="1"/>
</dbReference>
<dbReference type="Gene3D" id="3.30.160.20">
    <property type="match status" value="1"/>
</dbReference>
<keyword evidence="3 8" id="KW-0694">RNA-binding</keyword>
<evidence type="ECO:0000256" key="4">
    <source>
        <dbReference type="ARBA" id="ARBA00022980"/>
    </source>
</evidence>
<evidence type="ECO:0000256" key="9">
    <source>
        <dbReference type="RuleBase" id="RU003823"/>
    </source>
</evidence>
<sequence length="212" mass="22655">MPRTKGKGKGKGGKIRGKLRKLEPPPAPKPANLEYLHRRVNAETVNLTTERAIWINRVAKVTKGAKRFNFSALVVVGDEHGHVGIGLGKAGEVPDAIRKGTEDAKKNLMAVSLNGTTVHHEIVSDFGAAKVMLRPAARGTGVIAGGPVRAVLEAAGVKDILTKSLGSNNPINQARATLKGMLDIRDPREVAAQRHKTIQDLLGRRAAQWQGA</sequence>
<keyword evidence="4 8" id="KW-0689">Ribosomal protein</keyword>
<keyword evidence="2 8" id="KW-0699">rRNA-binding</keyword>
<evidence type="ECO:0000256" key="6">
    <source>
        <dbReference type="ARBA" id="ARBA00035255"/>
    </source>
</evidence>
<evidence type="ECO:0000259" key="11">
    <source>
        <dbReference type="PROSITE" id="PS50881"/>
    </source>
</evidence>
<evidence type="ECO:0000256" key="8">
    <source>
        <dbReference type="HAMAP-Rule" id="MF_01307"/>
    </source>
</evidence>
<feature type="region of interest" description="Disordered" evidence="10">
    <location>
        <begin position="1"/>
        <end position="32"/>
    </location>
</feature>
<dbReference type="GO" id="GO:0042254">
    <property type="term" value="P:ribosome biogenesis"/>
    <property type="evidence" value="ECO:0007669"/>
    <property type="project" value="UniProtKB-ARBA"/>
</dbReference>
<dbReference type="HAMAP" id="MF_01307_B">
    <property type="entry name" value="Ribosomal_uS5_B"/>
    <property type="match status" value="1"/>
</dbReference>
<dbReference type="Proteomes" id="UP000318509">
    <property type="component" value="Unassembled WGS sequence"/>
</dbReference>
<dbReference type="InterPro" id="IPR000851">
    <property type="entry name" value="Ribosomal_uS5"/>
</dbReference>
<dbReference type="InterPro" id="IPR005324">
    <property type="entry name" value="Ribosomal_uS5_C"/>
</dbReference>
<comment type="function">
    <text evidence="8">With S4 and S12 plays an important role in translational accuracy.</text>
</comment>
<dbReference type="FunFam" id="3.30.160.20:FF:000001">
    <property type="entry name" value="30S ribosomal protein S5"/>
    <property type="match status" value="1"/>
</dbReference>
<accession>A0A537JWT3</accession>
<dbReference type="NCBIfam" id="TIGR01021">
    <property type="entry name" value="rpsE_bact"/>
    <property type="match status" value="1"/>
</dbReference>
<evidence type="ECO:0000256" key="5">
    <source>
        <dbReference type="ARBA" id="ARBA00023274"/>
    </source>
</evidence>